<protein>
    <submittedName>
        <fullName evidence="1">Uncharacterized protein</fullName>
    </submittedName>
</protein>
<reference evidence="1" key="2">
    <citation type="journal article" date="2015" name="Data Brief">
        <title>Shoot transcriptome of the giant reed, Arundo donax.</title>
        <authorList>
            <person name="Barrero R.A."/>
            <person name="Guerrero F.D."/>
            <person name="Moolhuijzen P."/>
            <person name="Goolsby J.A."/>
            <person name="Tidwell J."/>
            <person name="Bellgard S.E."/>
            <person name="Bellgard M.I."/>
        </authorList>
    </citation>
    <scope>NUCLEOTIDE SEQUENCE</scope>
    <source>
        <tissue evidence="1">Shoot tissue taken approximately 20 cm above the soil surface</tissue>
    </source>
</reference>
<dbReference type="EMBL" id="GBRH01179339">
    <property type="protein sequence ID" value="JAE18557.1"/>
    <property type="molecule type" value="Transcribed_RNA"/>
</dbReference>
<reference evidence="1" key="1">
    <citation type="submission" date="2014-09" db="EMBL/GenBank/DDBJ databases">
        <authorList>
            <person name="Magalhaes I.L.F."/>
            <person name="Oliveira U."/>
            <person name="Santos F.R."/>
            <person name="Vidigal T.H.D.A."/>
            <person name="Brescovit A.D."/>
            <person name="Santos A.J."/>
        </authorList>
    </citation>
    <scope>NUCLEOTIDE SEQUENCE</scope>
    <source>
        <tissue evidence="1">Shoot tissue taken approximately 20 cm above the soil surface</tissue>
    </source>
</reference>
<dbReference type="AlphaFoldDB" id="A0A0A9G211"/>
<proteinExistence type="predicted"/>
<name>A0A0A9G211_ARUDO</name>
<sequence length="22" mass="2212">MPGICPIPNLGTFYSPSSATGT</sequence>
<accession>A0A0A9G211</accession>
<organism evidence="1">
    <name type="scientific">Arundo donax</name>
    <name type="common">Giant reed</name>
    <name type="synonym">Donax arundinaceus</name>
    <dbReference type="NCBI Taxonomy" id="35708"/>
    <lineage>
        <taxon>Eukaryota</taxon>
        <taxon>Viridiplantae</taxon>
        <taxon>Streptophyta</taxon>
        <taxon>Embryophyta</taxon>
        <taxon>Tracheophyta</taxon>
        <taxon>Spermatophyta</taxon>
        <taxon>Magnoliopsida</taxon>
        <taxon>Liliopsida</taxon>
        <taxon>Poales</taxon>
        <taxon>Poaceae</taxon>
        <taxon>PACMAD clade</taxon>
        <taxon>Arundinoideae</taxon>
        <taxon>Arundineae</taxon>
        <taxon>Arundo</taxon>
    </lineage>
</organism>
<evidence type="ECO:0000313" key="1">
    <source>
        <dbReference type="EMBL" id="JAE18557.1"/>
    </source>
</evidence>